<accession>X1AR67</accession>
<reference evidence="1" key="1">
    <citation type="journal article" date="2014" name="Front. Microbiol.">
        <title>High frequency of phylogenetically diverse reductive dehalogenase-homologous genes in deep subseafloor sedimentary metagenomes.</title>
        <authorList>
            <person name="Kawai M."/>
            <person name="Futagami T."/>
            <person name="Toyoda A."/>
            <person name="Takaki Y."/>
            <person name="Nishi S."/>
            <person name="Hori S."/>
            <person name="Arai W."/>
            <person name="Tsubouchi T."/>
            <person name="Morono Y."/>
            <person name="Uchiyama I."/>
            <person name="Ito T."/>
            <person name="Fujiyama A."/>
            <person name="Inagaki F."/>
            <person name="Takami H."/>
        </authorList>
    </citation>
    <scope>NUCLEOTIDE SEQUENCE</scope>
    <source>
        <strain evidence="1">Expedition CK06-06</strain>
    </source>
</reference>
<comment type="caution">
    <text evidence="1">The sequence shown here is derived from an EMBL/GenBank/DDBJ whole genome shotgun (WGS) entry which is preliminary data.</text>
</comment>
<organism evidence="1">
    <name type="scientific">marine sediment metagenome</name>
    <dbReference type="NCBI Taxonomy" id="412755"/>
    <lineage>
        <taxon>unclassified sequences</taxon>
        <taxon>metagenomes</taxon>
        <taxon>ecological metagenomes</taxon>
    </lineage>
</organism>
<sequence length="107" mass="11172">MALGEVYQLSVNQRVNGVKSANVYNYEQTVAEGAGEVPAQTLMAAFLETITPLQAAISSQDWAMSCFAARRASDPGGVQFILADTTPGDIVSESLAAATALVVSLYA</sequence>
<feature type="non-terminal residue" evidence="1">
    <location>
        <position position="107"/>
    </location>
</feature>
<proteinExistence type="predicted"/>
<gene>
    <name evidence="1" type="ORF">S01H4_34141</name>
</gene>
<dbReference type="EMBL" id="BART01018043">
    <property type="protein sequence ID" value="GAG85215.1"/>
    <property type="molecule type" value="Genomic_DNA"/>
</dbReference>
<dbReference type="AlphaFoldDB" id="X1AR67"/>
<name>X1AR67_9ZZZZ</name>
<evidence type="ECO:0000313" key="1">
    <source>
        <dbReference type="EMBL" id="GAG85215.1"/>
    </source>
</evidence>
<protein>
    <submittedName>
        <fullName evidence="1">Uncharacterized protein</fullName>
    </submittedName>
</protein>